<dbReference type="Pfam" id="PF03413">
    <property type="entry name" value="PepSY"/>
    <property type="match status" value="1"/>
</dbReference>
<evidence type="ECO:0000256" key="2">
    <source>
        <dbReference type="SAM" id="Phobius"/>
    </source>
</evidence>
<keyword evidence="5" id="KW-1185">Reference proteome</keyword>
<dbReference type="InterPro" id="IPR025711">
    <property type="entry name" value="PepSY"/>
</dbReference>
<sequence length="402" mass="44481">MPSPRKKKPAFTFKKLIGQVHLWLGLASGLVVLVVALTGCILVFEEELEPVIYRKQMVVEAKPEETRFTVDALMAIAQKEYPGAPVRQVRLEPAADRSTMVMLGNGKRLEQQYVFVNPYTGKVLGKGKIEDRFFSVVTNLHRYLLAGSTGKIITGISCSMFVILTISGMVIWWPANKNAAKQRFSIKWDGSFKRVNWDIHAVFGFYTSFFLIAISVTGLVWSYEWVNNLIYTLADGKKPKAPVVVNKAPLTAKNSQVPGLYQSVYKATDKVYPFHGKTFITLPAADSVAIAVVKYDEEAVVSNKASTVWFDAGTGAQLQTLPYGKLSQGNKVRRLVYPIHTGSIYGWPTKILAFFVSLFAASLPVTGLFIYLGRKKKVKKKAPLQPAKREPGVAALQPAAVS</sequence>
<dbReference type="InterPro" id="IPR005625">
    <property type="entry name" value="PepSY-ass_TM"/>
</dbReference>
<accession>A0A917MWG8</accession>
<dbReference type="PANTHER" id="PTHR34219:SF3">
    <property type="entry name" value="BLL7967 PROTEIN"/>
    <property type="match status" value="1"/>
</dbReference>
<feature type="region of interest" description="Disordered" evidence="1">
    <location>
        <begin position="382"/>
        <end position="402"/>
    </location>
</feature>
<keyword evidence="2" id="KW-0472">Membrane</keyword>
<dbReference type="Proteomes" id="UP000627292">
    <property type="component" value="Unassembled WGS sequence"/>
</dbReference>
<dbReference type="AlphaFoldDB" id="A0A917MWG8"/>
<protein>
    <submittedName>
        <fullName evidence="4">Membrane protein</fullName>
    </submittedName>
</protein>
<dbReference type="EMBL" id="BMIB01000003">
    <property type="protein sequence ID" value="GGH70438.1"/>
    <property type="molecule type" value="Genomic_DNA"/>
</dbReference>
<feature type="transmembrane region" description="Helical" evidence="2">
    <location>
        <begin position="195"/>
        <end position="221"/>
    </location>
</feature>
<dbReference type="Pfam" id="PF03929">
    <property type="entry name" value="PepSY_TM"/>
    <property type="match status" value="1"/>
</dbReference>
<proteinExistence type="predicted"/>
<reference evidence="4" key="1">
    <citation type="journal article" date="2014" name="Int. J. Syst. Evol. Microbiol.">
        <title>Complete genome sequence of Corynebacterium casei LMG S-19264T (=DSM 44701T), isolated from a smear-ripened cheese.</title>
        <authorList>
            <consortium name="US DOE Joint Genome Institute (JGI-PGF)"/>
            <person name="Walter F."/>
            <person name="Albersmeier A."/>
            <person name="Kalinowski J."/>
            <person name="Ruckert C."/>
        </authorList>
    </citation>
    <scope>NUCLEOTIDE SEQUENCE</scope>
    <source>
        <strain evidence="4">CGMCC 1.15290</strain>
    </source>
</reference>
<reference evidence="4" key="2">
    <citation type="submission" date="2020-09" db="EMBL/GenBank/DDBJ databases">
        <authorList>
            <person name="Sun Q."/>
            <person name="Zhou Y."/>
        </authorList>
    </citation>
    <scope>NUCLEOTIDE SEQUENCE</scope>
    <source>
        <strain evidence="4">CGMCC 1.15290</strain>
    </source>
</reference>
<evidence type="ECO:0000259" key="3">
    <source>
        <dbReference type="Pfam" id="PF03413"/>
    </source>
</evidence>
<keyword evidence="2" id="KW-1133">Transmembrane helix</keyword>
<feature type="transmembrane region" description="Helical" evidence="2">
    <location>
        <begin position="351"/>
        <end position="372"/>
    </location>
</feature>
<gene>
    <name evidence="4" type="ORF">GCM10011379_28710</name>
</gene>
<feature type="transmembrane region" description="Helical" evidence="2">
    <location>
        <begin position="152"/>
        <end position="174"/>
    </location>
</feature>
<keyword evidence="2" id="KW-0812">Transmembrane</keyword>
<dbReference type="RefSeq" id="WP_188953387.1">
    <property type="nucleotide sequence ID" value="NZ_BMIB01000003.1"/>
</dbReference>
<dbReference type="PANTHER" id="PTHR34219">
    <property type="entry name" value="IRON-REGULATED INNER MEMBRANE PROTEIN-RELATED"/>
    <property type="match status" value="1"/>
</dbReference>
<feature type="domain" description="PepSY" evidence="3">
    <location>
        <begin position="71"/>
        <end position="125"/>
    </location>
</feature>
<name>A0A917MWG8_9BACT</name>
<evidence type="ECO:0000256" key="1">
    <source>
        <dbReference type="SAM" id="MobiDB-lite"/>
    </source>
</evidence>
<evidence type="ECO:0000313" key="4">
    <source>
        <dbReference type="EMBL" id="GGH70438.1"/>
    </source>
</evidence>
<comment type="caution">
    <text evidence="4">The sequence shown here is derived from an EMBL/GenBank/DDBJ whole genome shotgun (WGS) entry which is preliminary data.</text>
</comment>
<organism evidence="4 5">
    <name type="scientific">Filimonas zeae</name>
    <dbReference type="NCBI Taxonomy" id="1737353"/>
    <lineage>
        <taxon>Bacteria</taxon>
        <taxon>Pseudomonadati</taxon>
        <taxon>Bacteroidota</taxon>
        <taxon>Chitinophagia</taxon>
        <taxon>Chitinophagales</taxon>
        <taxon>Chitinophagaceae</taxon>
        <taxon>Filimonas</taxon>
    </lineage>
</organism>
<feature type="transmembrane region" description="Helical" evidence="2">
    <location>
        <begin position="20"/>
        <end position="44"/>
    </location>
</feature>
<evidence type="ECO:0000313" key="5">
    <source>
        <dbReference type="Proteomes" id="UP000627292"/>
    </source>
</evidence>